<accession>A0ABR6HS77</accession>
<organism evidence="1 2">
    <name type="scientific">Limimaricola variabilis</name>
    <dbReference type="NCBI Taxonomy" id="1492771"/>
    <lineage>
        <taxon>Bacteria</taxon>
        <taxon>Pseudomonadati</taxon>
        <taxon>Pseudomonadota</taxon>
        <taxon>Alphaproteobacteria</taxon>
        <taxon>Rhodobacterales</taxon>
        <taxon>Paracoccaceae</taxon>
        <taxon>Limimaricola</taxon>
    </lineage>
</organism>
<proteinExistence type="predicted"/>
<protein>
    <submittedName>
        <fullName evidence="1">Uncharacterized protein</fullName>
    </submittedName>
</protein>
<evidence type="ECO:0000313" key="2">
    <source>
        <dbReference type="Proteomes" id="UP000576152"/>
    </source>
</evidence>
<keyword evidence="2" id="KW-1185">Reference proteome</keyword>
<comment type="caution">
    <text evidence="1">The sequence shown here is derived from an EMBL/GenBank/DDBJ whole genome shotgun (WGS) entry which is preliminary data.</text>
</comment>
<evidence type="ECO:0000313" key="1">
    <source>
        <dbReference type="EMBL" id="MBB3713418.1"/>
    </source>
</evidence>
<dbReference type="Proteomes" id="UP000576152">
    <property type="component" value="Unassembled WGS sequence"/>
</dbReference>
<dbReference type="RefSeq" id="WP_183474896.1">
    <property type="nucleotide sequence ID" value="NZ_JACIBX010000014.1"/>
</dbReference>
<name>A0ABR6HS77_9RHOB</name>
<reference evidence="1 2" key="1">
    <citation type="submission" date="2020-08" db="EMBL/GenBank/DDBJ databases">
        <title>Genomic Encyclopedia of Type Strains, Phase III (KMG-III): the genomes of soil and plant-associated and newly described type strains.</title>
        <authorList>
            <person name="Whitman W."/>
        </authorList>
    </citation>
    <scope>NUCLEOTIDE SEQUENCE [LARGE SCALE GENOMIC DNA]</scope>
    <source>
        <strain evidence="1 2">CECT 8572</strain>
    </source>
</reference>
<gene>
    <name evidence="1" type="ORF">FHS00_003022</name>
</gene>
<dbReference type="EMBL" id="JACIBX010000014">
    <property type="protein sequence ID" value="MBB3713418.1"/>
    <property type="molecule type" value="Genomic_DNA"/>
</dbReference>
<sequence length="141" mass="15770">MKFLNRLGAVHSAFLSDLRLHIARETWMHVLAPWAIDERLQMEALDLCDSAFAVKHAGALGCSSRKTEARKDLQSAGHACFDAIRPLIEIDRERFLANYAACERRIRRGIEMGVPIDAATTRIESGMWIRFCDGQPMAAAA</sequence>